<keyword evidence="4" id="KW-0408">Iron</keyword>
<evidence type="ECO:0000256" key="1">
    <source>
        <dbReference type="ARBA" id="ARBA00010617"/>
    </source>
</evidence>
<dbReference type="AlphaFoldDB" id="A0A222P2Q5"/>
<evidence type="ECO:0000313" key="6">
    <source>
        <dbReference type="Proteomes" id="UP000201728"/>
    </source>
</evidence>
<name>A0A222P2Q5_9GAMM</name>
<keyword evidence="2" id="KW-0479">Metal-binding</keyword>
<comment type="similarity">
    <text evidence="1">Belongs to the cytochrome P450 family.</text>
</comment>
<dbReference type="Pfam" id="PF00067">
    <property type="entry name" value="p450"/>
    <property type="match status" value="1"/>
</dbReference>
<dbReference type="KEGG" id="lcd:clem_07770"/>
<evidence type="ECO:0000256" key="2">
    <source>
        <dbReference type="ARBA" id="ARBA00022723"/>
    </source>
</evidence>
<dbReference type="PANTHER" id="PTHR24296">
    <property type="entry name" value="CYTOCHROME P450"/>
    <property type="match status" value="1"/>
</dbReference>
<dbReference type="Gene3D" id="1.10.630.10">
    <property type="entry name" value="Cytochrome P450"/>
    <property type="match status" value="1"/>
</dbReference>
<dbReference type="GO" id="GO:0016705">
    <property type="term" value="F:oxidoreductase activity, acting on paired donors, with incorporation or reduction of molecular oxygen"/>
    <property type="evidence" value="ECO:0007669"/>
    <property type="project" value="InterPro"/>
</dbReference>
<organism evidence="5 6">
    <name type="scientific">Legionella clemsonensis</name>
    <dbReference type="NCBI Taxonomy" id="1867846"/>
    <lineage>
        <taxon>Bacteria</taxon>
        <taxon>Pseudomonadati</taxon>
        <taxon>Pseudomonadota</taxon>
        <taxon>Gammaproteobacteria</taxon>
        <taxon>Legionellales</taxon>
        <taxon>Legionellaceae</taxon>
        <taxon>Legionella</taxon>
    </lineage>
</organism>
<dbReference type="InterPro" id="IPR036396">
    <property type="entry name" value="Cyt_P450_sf"/>
</dbReference>
<evidence type="ECO:0000256" key="4">
    <source>
        <dbReference type="ARBA" id="ARBA00023004"/>
    </source>
</evidence>
<dbReference type="GO" id="GO:0005506">
    <property type="term" value="F:iron ion binding"/>
    <property type="evidence" value="ECO:0007669"/>
    <property type="project" value="InterPro"/>
</dbReference>
<evidence type="ECO:0000313" key="5">
    <source>
        <dbReference type="EMBL" id="ASQ46107.1"/>
    </source>
</evidence>
<dbReference type="InterPro" id="IPR001128">
    <property type="entry name" value="Cyt_P450"/>
</dbReference>
<dbReference type="EMBL" id="CP016397">
    <property type="protein sequence ID" value="ASQ46107.1"/>
    <property type="molecule type" value="Genomic_DNA"/>
</dbReference>
<accession>A0A222P2Q5</accession>
<dbReference type="Proteomes" id="UP000201728">
    <property type="component" value="Chromosome"/>
</dbReference>
<sequence length="555" mass="63436">MPQSNKGNKVIIKTVRKGGIANLVNKGQELFTKIVEYGKGVGNLYRLIINHNAVQDPNAFHKLLEEQYSKISNDTLKVLTIPIFSPTKSQVYDRVVAIGNPVILQALRRIPRAETVSPSYFETHPDTPKISGGRAFGSVLEAIGMGILSADSEIHTPFIQEMISTLTIKSIEDNENQFSDNKYKKRFIQVIKEETAQLVAAIRNAAESSQDEICYVDFRFYALKIFLRGFYPHANWQDRWINELSQEIETVSDLAFKCMVNPHADLNTLRAEANKRLSAYIDRIMLEDQTFYLRESYVKSIDKEILRQIIVSLLFAGGDNIKKYLDHVFVEFGNDKIRERYLSKTPTAEALKLYITEVGRLYTTIYAQPGEALEDFIIEYKDETIPIKAGDKLHYSTWIANRDPQEWGPFANEFKPEENQQHYNRLQPLATFGDGSRVCRGKSITLAIIEYLTAKVLEEFRWKSYVDGQDNSHPTEFNFNNGVQGKPGFIFMAVKKQQLERDSPTSEMIESNQLSHWRITGNSDGVASKLGKFKQPLQIPDNLSTQQHELSFTYN</sequence>
<dbReference type="GO" id="GO:0020037">
    <property type="term" value="F:heme binding"/>
    <property type="evidence" value="ECO:0007669"/>
    <property type="project" value="InterPro"/>
</dbReference>
<dbReference type="OrthoDB" id="5648044at2"/>
<dbReference type="SUPFAM" id="SSF48264">
    <property type="entry name" value="Cytochrome P450"/>
    <property type="match status" value="1"/>
</dbReference>
<protein>
    <submittedName>
        <fullName evidence="5">Cytochrome P450</fullName>
    </submittedName>
</protein>
<evidence type="ECO:0000256" key="3">
    <source>
        <dbReference type="ARBA" id="ARBA00023002"/>
    </source>
</evidence>
<keyword evidence="3" id="KW-0560">Oxidoreductase</keyword>
<proteinExistence type="inferred from homology"/>
<reference evidence="6" key="1">
    <citation type="submission" date="2016-07" db="EMBL/GenBank/DDBJ databases">
        <authorList>
            <person name="Florea S."/>
            <person name="Webb J.S."/>
            <person name="Jaromczyk J."/>
            <person name="Schardl C.L."/>
        </authorList>
    </citation>
    <scope>NUCLEOTIDE SEQUENCE [LARGE SCALE GENOMIC DNA]</scope>
    <source>
        <strain evidence="6">CDC-D5610</strain>
    </source>
</reference>
<gene>
    <name evidence="5" type="ORF">clem_07770</name>
</gene>
<dbReference type="GO" id="GO:0004497">
    <property type="term" value="F:monooxygenase activity"/>
    <property type="evidence" value="ECO:0007669"/>
    <property type="project" value="InterPro"/>
</dbReference>
<keyword evidence="6" id="KW-1185">Reference proteome</keyword>
<dbReference type="RefSeq" id="WP_094091092.1">
    <property type="nucleotide sequence ID" value="NZ_CP016397.1"/>
</dbReference>